<dbReference type="Pfam" id="PF21926">
    <property type="entry name" value="FeeM"/>
    <property type="match status" value="1"/>
</dbReference>
<dbReference type="GeneID" id="66892143"/>
<reference evidence="3" key="1">
    <citation type="submission" date="2003-07" db="EMBL/GenBank/DDBJ databases">
        <authorList>
            <consortium name="Rhodopseudomonas genome consortium"/>
            <person name="Larimer F."/>
            <person name="Harwood C."/>
        </authorList>
    </citation>
    <scope>NUCLEOTIDE SEQUENCE</scope>
    <source>
        <strain evidence="3">CGA009</strain>
    </source>
</reference>
<dbReference type="STRING" id="258594.RPA1122"/>
<keyword evidence="4" id="KW-1185">Reference proteome</keyword>
<reference evidence="3" key="3">
    <citation type="submission" date="2022-12" db="EMBL/GenBank/DDBJ databases">
        <title>Complete genome sequence of Rhodopseudomonas palustris CGA0092 and corrections to the R. palustris CGA009 genome sequence.</title>
        <authorList>
            <person name="Mazny B.R."/>
            <person name="Sheff O.F."/>
            <person name="LaSarre B."/>
            <person name="McKinlay A."/>
            <person name="McKinlay J.B."/>
        </authorList>
    </citation>
    <scope>NUCLEOTIDE SEQUENCE</scope>
    <source>
        <strain evidence="3">CGA009</strain>
    </source>
</reference>
<evidence type="ECO:0000313" key="2">
    <source>
        <dbReference type="EMBL" id="CAE26565.1"/>
    </source>
</evidence>
<evidence type="ECO:0000313" key="3">
    <source>
        <dbReference type="EMBL" id="WCL91254.1"/>
    </source>
</evidence>
<protein>
    <recommendedName>
        <fullName evidence="1">N-acyl amino acid synthase FeeM catalytic core domain-containing protein</fullName>
    </recommendedName>
</protein>
<dbReference type="RefSeq" id="WP_011156686.1">
    <property type="nucleotide sequence ID" value="NZ_CP116810.1"/>
</dbReference>
<reference evidence="2 4" key="2">
    <citation type="journal article" date="2004" name="Nat. Biotechnol.">
        <title>Complete genome sequence of the metabolically versatile photosynthetic bacterium Rhodopseudomonas palustris.</title>
        <authorList>
            <person name="Larimer F.W."/>
            <person name="Chain P."/>
            <person name="Hauser L."/>
            <person name="Lamerdin J."/>
            <person name="Malfatti S."/>
            <person name="Do L."/>
            <person name="Land M.L."/>
            <person name="Pelletier D.A."/>
            <person name="Beatty J.T."/>
            <person name="Lang A.S."/>
            <person name="Tabita F.R."/>
            <person name="Gibson J.L."/>
            <person name="Hanson T.E."/>
            <person name="Bobst C."/>
            <person name="Torres J.L."/>
            <person name="Peres C."/>
            <person name="Harrison F.H."/>
            <person name="Gibson J."/>
            <person name="Harwood C.S."/>
        </authorList>
    </citation>
    <scope>NUCLEOTIDE SEQUENCE [LARGE SCALE GENOMIC DNA]</scope>
    <source>
        <strain evidence="4">ATCC BAA-98 / CGA009</strain>
        <strain evidence="2">CGA009</strain>
    </source>
</reference>
<sequence length="249" mass="28233">MGVVRPAEQQSRIAARRVALLEKVDYRLAETPAEREAIYRLRYRAYLKEGAIDANSSGIVTDRYDDLPNSWIFGVFYEGELSSSLRITVASPDHHDCPSMDVFPDFLQPWLAEGKVIVDPTRFVADPTSANRLPELPYLTLRLAYVSCEYFNADIGLASVRTEHQAFYRRVMMRSICESRPYPGLKKPIGLMEIDFPAMHDKLFARYPFLRSSESERRSLFEPATSVPNLTLAEAPNLVPIAPLGRTCL</sequence>
<dbReference type="SUPFAM" id="SSF55729">
    <property type="entry name" value="Acyl-CoA N-acyltransferases (Nat)"/>
    <property type="match status" value="1"/>
</dbReference>
<dbReference type="HOGENOM" id="CLU_085044_0_0_5"/>
<name>Q6NAQ9_RHOPA</name>
<dbReference type="AlphaFoldDB" id="Q6NAQ9"/>
<feature type="domain" description="N-acyl amino acid synthase FeeM catalytic core" evidence="1">
    <location>
        <begin position="37"/>
        <end position="195"/>
    </location>
</feature>
<dbReference type="KEGG" id="rpa:TX73_005765"/>
<dbReference type="EMBL" id="CP116810">
    <property type="protein sequence ID" value="WCL91254.1"/>
    <property type="molecule type" value="Genomic_DNA"/>
</dbReference>
<dbReference type="InterPro" id="IPR054597">
    <property type="entry name" value="FeeM_cat"/>
</dbReference>
<dbReference type="EMBL" id="BX572596">
    <property type="protein sequence ID" value="CAE26565.1"/>
    <property type="molecule type" value="Genomic_DNA"/>
</dbReference>
<proteinExistence type="predicted"/>
<gene>
    <name evidence="2" type="ordered locus">RPA1122</name>
    <name evidence="3" type="ORF">TX73_005765</name>
</gene>
<dbReference type="Proteomes" id="UP000001426">
    <property type="component" value="Chromosome"/>
</dbReference>
<dbReference type="InterPro" id="IPR016181">
    <property type="entry name" value="Acyl_CoA_acyltransferase"/>
</dbReference>
<dbReference type="Gene3D" id="3.40.630.30">
    <property type="match status" value="1"/>
</dbReference>
<dbReference type="eggNOG" id="COG3916">
    <property type="taxonomic scope" value="Bacteria"/>
</dbReference>
<organism evidence="2">
    <name type="scientific">Rhodopseudomonas palustris (strain ATCC BAA-98 / CGA009)</name>
    <dbReference type="NCBI Taxonomy" id="258594"/>
    <lineage>
        <taxon>Bacteria</taxon>
        <taxon>Pseudomonadati</taxon>
        <taxon>Pseudomonadota</taxon>
        <taxon>Alphaproteobacteria</taxon>
        <taxon>Hyphomicrobiales</taxon>
        <taxon>Nitrobacteraceae</taxon>
        <taxon>Rhodopseudomonas</taxon>
    </lineage>
</organism>
<evidence type="ECO:0000313" key="4">
    <source>
        <dbReference type="Proteomes" id="UP000001426"/>
    </source>
</evidence>
<evidence type="ECO:0000259" key="1">
    <source>
        <dbReference type="Pfam" id="PF21926"/>
    </source>
</evidence>
<accession>Q6NAQ9</accession>